<keyword evidence="7" id="KW-1185">Reference proteome</keyword>
<gene>
    <name evidence="6" type="ORF">LSALG_LOCUS7770</name>
</gene>
<evidence type="ECO:0000259" key="4">
    <source>
        <dbReference type="SMART" id="SM00645"/>
    </source>
</evidence>
<evidence type="ECO:0000256" key="3">
    <source>
        <dbReference type="SAM" id="SignalP"/>
    </source>
</evidence>
<dbReference type="EMBL" id="OX465077">
    <property type="protein sequence ID" value="CAI9267275.1"/>
    <property type="molecule type" value="Genomic_DNA"/>
</dbReference>
<dbReference type="SMART" id="SM00645">
    <property type="entry name" value="Pept_C1"/>
    <property type="match status" value="1"/>
</dbReference>
<dbReference type="CDD" id="cd02248">
    <property type="entry name" value="Peptidase_C1A"/>
    <property type="match status" value="1"/>
</dbReference>
<dbReference type="InterPro" id="IPR013128">
    <property type="entry name" value="Peptidase_C1A"/>
</dbReference>
<protein>
    <recommendedName>
        <fullName evidence="8">Cysteine protease</fullName>
    </recommendedName>
</protein>
<dbReference type="FunFam" id="3.90.70.10:FF:000332">
    <property type="entry name" value="Cathepsin L1"/>
    <property type="match status" value="1"/>
</dbReference>
<dbReference type="PROSITE" id="PS00640">
    <property type="entry name" value="THIOL_PROTEASE_ASN"/>
    <property type="match status" value="1"/>
</dbReference>
<evidence type="ECO:0000256" key="2">
    <source>
        <dbReference type="ARBA" id="ARBA00023157"/>
    </source>
</evidence>
<sequence>MDSRKLILVSVTLVWCLGVVVQGFTYDDKEVETVESRSALFERWRSHHNMESISVEAKRKQYNNFLATLETVQASNKAKKSYKLGLNKFSGMSKEEFRSQYTGLKLPLFRQTDPEPFMYRNFTDIPPRIDWKANGALGRVRNQQGCGSCAQFAASEALDGLNFIKTKKLVEVSPKELLDCGNVGGCAGSFFTACFDYVAKNGGITTDKNYPYKPVQEPCNHQKEKDIVVEVHGYENIPAPGTEENLLKIISNQPASCGMYWNEEIASYKEGVYEGSCGPIPIHAVAVVGFDETPEGQKYWLIKNSWGPDWGDKGYMKLARGKGGEGHCGIAHWCAYPTFDDTGGSHKEKGPMNVVLEEINQRTQATSEANGLAPTDIKDCFERILGVRRGHIRGIGRKPPYRCVYLQMLQTILQDPACSAALEEWFRSLPPPNNEGDDDEDE</sequence>
<evidence type="ECO:0000313" key="6">
    <source>
        <dbReference type="EMBL" id="CAI9267275.1"/>
    </source>
</evidence>
<feature type="chain" id="PRO_5041249519" description="Cysteine protease" evidence="3">
    <location>
        <begin position="24"/>
        <end position="442"/>
    </location>
</feature>
<dbReference type="AlphaFoldDB" id="A0AA35V982"/>
<proteinExistence type="inferred from homology"/>
<dbReference type="PANTHER" id="PTHR12411">
    <property type="entry name" value="CYSTEINE PROTEASE FAMILY C1-RELATED"/>
    <property type="match status" value="1"/>
</dbReference>
<dbReference type="SMART" id="SM00848">
    <property type="entry name" value="Inhibitor_I29"/>
    <property type="match status" value="1"/>
</dbReference>
<dbReference type="Pfam" id="PF00112">
    <property type="entry name" value="Peptidase_C1"/>
    <property type="match status" value="1"/>
</dbReference>
<evidence type="ECO:0000259" key="5">
    <source>
        <dbReference type="SMART" id="SM00848"/>
    </source>
</evidence>
<dbReference type="SUPFAM" id="SSF54001">
    <property type="entry name" value="Cysteine proteinases"/>
    <property type="match status" value="1"/>
</dbReference>
<name>A0AA35V982_LACSI</name>
<keyword evidence="2" id="KW-1015">Disulfide bond</keyword>
<dbReference type="InterPro" id="IPR038765">
    <property type="entry name" value="Papain-like_cys_pep_sf"/>
</dbReference>
<dbReference type="Gene3D" id="3.90.70.10">
    <property type="entry name" value="Cysteine proteinases"/>
    <property type="match status" value="1"/>
</dbReference>
<organism evidence="6 7">
    <name type="scientific">Lactuca saligna</name>
    <name type="common">Willowleaf lettuce</name>
    <dbReference type="NCBI Taxonomy" id="75948"/>
    <lineage>
        <taxon>Eukaryota</taxon>
        <taxon>Viridiplantae</taxon>
        <taxon>Streptophyta</taxon>
        <taxon>Embryophyta</taxon>
        <taxon>Tracheophyta</taxon>
        <taxon>Spermatophyta</taxon>
        <taxon>Magnoliopsida</taxon>
        <taxon>eudicotyledons</taxon>
        <taxon>Gunneridae</taxon>
        <taxon>Pentapetalae</taxon>
        <taxon>asterids</taxon>
        <taxon>campanulids</taxon>
        <taxon>Asterales</taxon>
        <taxon>Asteraceae</taxon>
        <taxon>Cichorioideae</taxon>
        <taxon>Cichorieae</taxon>
        <taxon>Lactucinae</taxon>
        <taxon>Lactuca</taxon>
    </lineage>
</organism>
<evidence type="ECO:0000256" key="1">
    <source>
        <dbReference type="ARBA" id="ARBA00008455"/>
    </source>
</evidence>
<evidence type="ECO:0008006" key="8">
    <source>
        <dbReference type="Google" id="ProtNLM"/>
    </source>
</evidence>
<feature type="signal peptide" evidence="3">
    <location>
        <begin position="1"/>
        <end position="23"/>
    </location>
</feature>
<dbReference type="InterPro" id="IPR013201">
    <property type="entry name" value="Prot_inhib_I29"/>
</dbReference>
<dbReference type="Pfam" id="PF08246">
    <property type="entry name" value="Inhibitor_I29"/>
    <property type="match status" value="1"/>
</dbReference>
<keyword evidence="3" id="KW-0732">Signal</keyword>
<comment type="similarity">
    <text evidence="1">Belongs to the peptidase C1 family.</text>
</comment>
<dbReference type="GO" id="GO:0008234">
    <property type="term" value="F:cysteine-type peptidase activity"/>
    <property type="evidence" value="ECO:0007669"/>
    <property type="project" value="InterPro"/>
</dbReference>
<reference evidence="6" key="1">
    <citation type="submission" date="2023-04" db="EMBL/GenBank/DDBJ databases">
        <authorList>
            <person name="Vijverberg K."/>
            <person name="Xiong W."/>
            <person name="Schranz E."/>
        </authorList>
    </citation>
    <scope>NUCLEOTIDE SEQUENCE</scope>
</reference>
<feature type="domain" description="Peptidase C1A papain C-terminal" evidence="4">
    <location>
        <begin position="125"/>
        <end position="338"/>
    </location>
</feature>
<accession>A0AA35V982</accession>
<feature type="domain" description="Cathepsin propeptide inhibitor" evidence="5">
    <location>
        <begin position="41"/>
        <end position="97"/>
    </location>
</feature>
<dbReference type="InterPro" id="IPR025661">
    <property type="entry name" value="Pept_asp_AS"/>
</dbReference>
<dbReference type="InterPro" id="IPR000668">
    <property type="entry name" value="Peptidase_C1A_C"/>
</dbReference>
<evidence type="ECO:0000313" key="7">
    <source>
        <dbReference type="Proteomes" id="UP001177003"/>
    </source>
</evidence>
<dbReference type="Proteomes" id="UP001177003">
    <property type="component" value="Chromosome 1"/>
</dbReference>
<dbReference type="InterPro" id="IPR039417">
    <property type="entry name" value="Peptidase_C1A_papain-like"/>
</dbReference>
<dbReference type="GO" id="GO:0006508">
    <property type="term" value="P:proteolysis"/>
    <property type="evidence" value="ECO:0007669"/>
    <property type="project" value="InterPro"/>
</dbReference>